<dbReference type="NCBIfam" id="NF002270">
    <property type="entry name" value="PRK01202.1"/>
    <property type="match status" value="1"/>
</dbReference>
<dbReference type="CDD" id="cd06848">
    <property type="entry name" value="GCS_H"/>
    <property type="match status" value="1"/>
</dbReference>
<protein>
    <submittedName>
        <fullName evidence="5">Glycine cleavage system protein GcvH</fullName>
    </submittedName>
</protein>
<evidence type="ECO:0000256" key="3">
    <source>
        <dbReference type="ARBA" id="ARBA00022823"/>
    </source>
</evidence>
<evidence type="ECO:0000256" key="2">
    <source>
        <dbReference type="ARBA" id="ARBA00009249"/>
    </source>
</evidence>
<evidence type="ECO:0000313" key="6">
    <source>
        <dbReference type="Proteomes" id="UP001621714"/>
    </source>
</evidence>
<dbReference type="PANTHER" id="PTHR11715">
    <property type="entry name" value="GLYCINE CLEAVAGE SYSTEM H PROTEIN"/>
    <property type="match status" value="1"/>
</dbReference>
<dbReference type="Proteomes" id="UP001621714">
    <property type="component" value="Unassembled WGS sequence"/>
</dbReference>
<gene>
    <name evidence="5" type="primary">gcvH</name>
    <name evidence="5" type="ORF">V6U78_00825</name>
</gene>
<comment type="caution">
    <text evidence="5">The sequence shown here is derived from an EMBL/GenBank/DDBJ whole genome shotgun (WGS) entry which is preliminary data.</text>
</comment>
<dbReference type="InterPro" id="IPR000089">
    <property type="entry name" value="Biotin_lipoyl"/>
</dbReference>
<dbReference type="PROSITE" id="PS50968">
    <property type="entry name" value="BIOTINYL_LIPOYL"/>
    <property type="match status" value="1"/>
</dbReference>
<dbReference type="EMBL" id="JBANFI010000001">
    <property type="protein sequence ID" value="MFK7159580.1"/>
    <property type="molecule type" value="Genomic_DNA"/>
</dbReference>
<dbReference type="RefSeq" id="WP_405336157.1">
    <property type="nucleotide sequence ID" value="NZ_JBANFI010000001.1"/>
</dbReference>
<dbReference type="PROSITE" id="PS00189">
    <property type="entry name" value="LIPOYL"/>
    <property type="match status" value="1"/>
</dbReference>
<feature type="domain" description="Lipoyl-binding" evidence="4">
    <location>
        <begin position="25"/>
        <end position="106"/>
    </location>
</feature>
<proteinExistence type="inferred from homology"/>
<organism evidence="5 6">
    <name type="scientific">Marinospirillum alkalitolerans</name>
    <dbReference type="NCBI Taxonomy" id="3123374"/>
    <lineage>
        <taxon>Bacteria</taxon>
        <taxon>Pseudomonadati</taxon>
        <taxon>Pseudomonadota</taxon>
        <taxon>Gammaproteobacteria</taxon>
        <taxon>Oceanospirillales</taxon>
        <taxon>Oceanospirillaceae</taxon>
        <taxon>Marinospirillum</taxon>
    </lineage>
</organism>
<dbReference type="Pfam" id="PF01597">
    <property type="entry name" value="GCV_H"/>
    <property type="match status" value="1"/>
</dbReference>
<dbReference type="InterPro" id="IPR002930">
    <property type="entry name" value="GCV_H"/>
</dbReference>
<dbReference type="InterPro" id="IPR033753">
    <property type="entry name" value="GCV_H/Fam206"/>
</dbReference>
<dbReference type="PANTHER" id="PTHR11715:SF3">
    <property type="entry name" value="GLYCINE CLEAVAGE SYSTEM H PROTEIN-RELATED"/>
    <property type="match status" value="1"/>
</dbReference>
<keyword evidence="3" id="KW-0450">Lipoyl</keyword>
<comment type="cofactor">
    <cofactor evidence="1">
        <name>(R)-lipoate</name>
        <dbReference type="ChEBI" id="CHEBI:83088"/>
    </cofactor>
</comment>
<accession>A0ABW8PTL9</accession>
<dbReference type="InterPro" id="IPR011053">
    <property type="entry name" value="Single_hybrid_motif"/>
</dbReference>
<keyword evidence="6" id="KW-1185">Reference proteome</keyword>
<dbReference type="SUPFAM" id="SSF51230">
    <property type="entry name" value="Single hybrid motif"/>
    <property type="match status" value="1"/>
</dbReference>
<evidence type="ECO:0000313" key="5">
    <source>
        <dbReference type="EMBL" id="MFK7159580.1"/>
    </source>
</evidence>
<evidence type="ECO:0000256" key="1">
    <source>
        <dbReference type="ARBA" id="ARBA00001938"/>
    </source>
</evidence>
<comment type="similarity">
    <text evidence="2">Belongs to the GcvH family.</text>
</comment>
<sequence length="130" mass="14003">MSDSLAATTLFSATHQWVRPLSATRVQVGISDFAQEALGDVVFIEAPALDTSVRAGELIGAIESVKTASEILAPVSGRLVAFHALLEDQPEQVNEAPIATWIYELEVDPEQYAEEAAQLMTAADYQAQLD</sequence>
<name>A0ABW8PTL9_9GAMM</name>
<evidence type="ECO:0000259" key="4">
    <source>
        <dbReference type="PROSITE" id="PS50968"/>
    </source>
</evidence>
<dbReference type="Gene3D" id="2.40.50.100">
    <property type="match status" value="1"/>
</dbReference>
<reference evidence="5 6" key="1">
    <citation type="submission" date="2024-02" db="EMBL/GenBank/DDBJ databases">
        <title>Marinospirillum sp. MEB 164 isolated from Lonar lake sediment.</title>
        <authorList>
            <person name="Joshi A."/>
            <person name="Thite S."/>
        </authorList>
    </citation>
    <scope>NUCLEOTIDE SEQUENCE [LARGE SCALE GENOMIC DNA]</scope>
    <source>
        <strain evidence="5 6">MEB164</strain>
    </source>
</reference>
<dbReference type="InterPro" id="IPR003016">
    <property type="entry name" value="2-oxoA_DH_lipoyl-BS"/>
</dbReference>